<dbReference type="EC" id="2.7.11.30" evidence="5"/>
<organism evidence="23 24">
    <name type="scientific">Zoarces viviparus</name>
    <name type="common">Viviparous eelpout</name>
    <name type="synonym">Blennius viviparus</name>
    <dbReference type="NCBI Taxonomy" id="48416"/>
    <lineage>
        <taxon>Eukaryota</taxon>
        <taxon>Metazoa</taxon>
        <taxon>Chordata</taxon>
        <taxon>Craniata</taxon>
        <taxon>Vertebrata</taxon>
        <taxon>Euteleostomi</taxon>
        <taxon>Actinopterygii</taxon>
        <taxon>Neopterygii</taxon>
        <taxon>Teleostei</taxon>
        <taxon>Neoteleostei</taxon>
        <taxon>Acanthomorphata</taxon>
        <taxon>Eupercaria</taxon>
        <taxon>Perciformes</taxon>
        <taxon>Cottioidei</taxon>
        <taxon>Zoarcales</taxon>
        <taxon>Zoarcidae</taxon>
        <taxon>Zoarcinae</taxon>
        <taxon>Zoarces</taxon>
    </lineage>
</organism>
<comment type="caution">
    <text evidence="23">The sequence shown here is derived from an EMBL/GenBank/DDBJ whole genome shotgun (WGS) entry which is preliminary data.</text>
</comment>
<feature type="signal peptide" evidence="21">
    <location>
        <begin position="1"/>
        <end position="23"/>
    </location>
</feature>
<dbReference type="Proteomes" id="UP001488805">
    <property type="component" value="Unassembled WGS sequence"/>
</dbReference>
<keyword evidence="12" id="KW-0418">Kinase</keyword>
<dbReference type="PROSITE" id="PS00107">
    <property type="entry name" value="PROTEIN_KINASE_ATP"/>
    <property type="match status" value="1"/>
</dbReference>
<evidence type="ECO:0000256" key="1">
    <source>
        <dbReference type="ARBA" id="ARBA00001936"/>
    </source>
</evidence>
<keyword evidence="6" id="KW-0723">Serine/threonine-protein kinase</keyword>
<feature type="compositionally biased region" description="Low complexity" evidence="19">
    <location>
        <begin position="872"/>
        <end position="890"/>
    </location>
</feature>
<keyword evidence="9" id="KW-0479">Metal-binding</keyword>
<dbReference type="InterPro" id="IPR011009">
    <property type="entry name" value="Kinase-like_dom_sf"/>
</dbReference>
<comment type="similarity">
    <text evidence="4">Belongs to the protein kinase superfamily. TKL Ser/Thr protein kinase family. TGFB receptor subfamily.</text>
</comment>
<dbReference type="SUPFAM" id="SSF57302">
    <property type="entry name" value="Snake toxin-like"/>
    <property type="match status" value="1"/>
</dbReference>
<evidence type="ECO:0000256" key="8">
    <source>
        <dbReference type="ARBA" id="ARBA00022692"/>
    </source>
</evidence>
<evidence type="ECO:0000256" key="2">
    <source>
        <dbReference type="ARBA" id="ARBA00001946"/>
    </source>
</evidence>
<evidence type="ECO:0000313" key="23">
    <source>
        <dbReference type="EMBL" id="KAK9537175.1"/>
    </source>
</evidence>
<dbReference type="CDD" id="cd14054">
    <property type="entry name" value="STKc_BMPR2_AMHR2"/>
    <property type="match status" value="1"/>
</dbReference>
<feature type="compositionally biased region" description="Low complexity" evidence="19">
    <location>
        <begin position="1102"/>
        <end position="1117"/>
    </location>
</feature>
<dbReference type="InterPro" id="IPR045860">
    <property type="entry name" value="Snake_toxin-like_sf"/>
</dbReference>
<dbReference type="GO" id="GO:0005886">
    <property type="term" value="C:plasma membrane"/>
    <property type="evidence" value="ECO:0007669"/>
    <property type="project" value="TreeGrafter"/>
</dbReference>
<dbReference type="CDD" id="cd23614">
    <property type="entry name" value="TFP_LU_ECD_BMPR2"/>
    <property type="match status" value="1"/>
</dbReference>
<dbReference type="Gene3D" id="1.10.510.10">
    <property type="entry name" value="Transferase(Phosphotransferase) domain 1"/>
    <property type="match status" value="1"/>
</dbReference>
<keyword evidence="24" id="KW-1185">Reference proteome</keyword>
<name>A0AAW1FR68_ZOAVI</name>
<feature type="chain" id="PRO_5043878324" description="receptor protein serine/threonine kinase" evidence="21">
    <location>
        <begin position="24"/>
        <end position="1255"/>
    </location>
</feature>
<protein>
    <recommendedName>
        <fullName evidence="5">receptor protein serine/threonine kinase</fullName>
        <ecNumber evidence="5">2.7.11.30</ecNumber>
    </recommendedName>
</protein>
<feature type="transmembrane region" description="Helical" evidence="20">
    <location>
        <begin position="166"/>
        <end position="186"/>
    </location>
</feature>
<evidence type="ECO:0000256" key="5">
    <source>
        <dbReference type="ARBA" id="ARBA00012401"/>
    </source>
</evidence>
<keyword evidence="8 20" id="KW-0812">Transmembrane</keyword>
<evidence type="ECO:0000256" key="4">
    <source>
        <dbReference type="ARBA" id="ARBA00009605"/>
    </source>
</evidence>
<dbReference type="Gene3D" id="2.10.60.10">
    <property type="entry name" value="CD59"/>
    <property type="match status" value="1"/>
</dbReference>
<feature type="region of interest" description="Disordered" evidence="19">
    <location>
        <begin position="861"/>
        <end position="890"/>
    </location>
</feature>
<evidence type="ECO:0000256" key="3">
    <source>
        <dbReference type="ARBA" id="ARBA00004479"/>
    </source>
</evidence>
<evidence type="ECO:0000256" key="19">
    <source>
        <dbReference type="SAM" id="MobiDB-lite"/>
    </source>
</evidence>
<evidence type="ECO:0000256" key="18">
    <source>
        <dbReference type="PROSITE-ProRule" id="PRU10141"/>
    </source>
</evidence>
<evidence type="ECO:0000256" key="12">
    <source>
        <dbReference type="ARBA" id="ARBA00022777"/>
    </source>
</evidence>
<dbReference type="GO" id="GO:0030509">
    <property type="term" value="P:BMP signaling pathway"/>
    <property type="evidence" value="ECO:0007669"/>
    <property type="project" value="TreeGrafter"/>
</dbReference>
<dbReference type="InterPro" id="IPR000333">
    <property type="entry name" value="TGFB_receptor"/>
</dbReference>
<feature type="compositionally biased region" description="Low complexity" evidence="19">
    <location>
        <begin position="1204"/>
        <end position="1214"/>
    </location>
</feature>
<evidence type="ECO:0000256" key="9">
    <source>
        <dbReference type="ARBA" id="ARBA00022723"/>
    </source>
</evidence>
<dbReference type="GO" id="GO:0005024">
    <property type="term" value="F:transforming growth factor beta receptor activity"/>
    <property type="evidence" value="ECO:0007669"/>
    <property type="project" value="TreeGrafter"/>
</dbReference>
<feature type="compositionally biased region" description="Basic and acidic residues" evidence="19">
    <location>
        <begin position="145"/>
        <end position="158"/>
    </location>
</feature>
<comment type="cofactor">
    <cofactor evidence="2">
        <name>Mg(2+)</name>
        <dbReference type="ChEBI" id="CHEBI:18420"/>
    </cofactor>
</comment>
<feature type="compositionally biased region" description="Basic and acidic residues" evidence="19">
    <location>
        <begin position="943"/>
        <end position="955"/>
    </location>
</feature>
<dbReference type="FunFam" id="1.10.510.10:FF:000180">
    <property type="entry name" value="Receptor protein serine/threonine kinase"/>
    <property type="match status" value="1"/>
</dbReference>
<dbReference type="GO" id="GO:0043235">
    <property type="term" value="C:receptor complex"/>
    <property type="evidence" value="ECO:0007669"/>
    <property type="project" value="TreeGrafter"/>
</dbReference>
<evidence type="ECO:0000256" key="10">
    <source>
        <dbReference type="ARBA" id="ARBA00022729"/>
    </source>
</evidence>
<evidence type="ECO:0000256" key="16">
    <source>
        <dbReference type="ARBA" id="ARBA00023136"/>
    </source>
</evidence>
<keyword evidence="15 20" id="KW-1133">Transmembrane helix</keyword>
<feature type="region of interest" description="Disordered" evidence="19">
    <location>
        <begin position="1200"/>
        <end position="1219"/>
    </location>
</feature>
<feature type="domain" description="Protein kinase" evidence="22">
    <location>
        <begin position="218"/>
        <end position="527"/>
    </location>
</feature>
<dbReference type="Pfam" id="PF07714">
    <property type="entry name" value="PK_Tyr_Ser-Thr"/>
    <property type="match status" value="1"/>
</dbReference>
<evidence type="ECO:0000256" key="14">
    <source>
        <dbReference type="ARBA" id="ARBA00022842"/>
    </source>
</evidence>
<evidence type="ECO:0000256" key="17">
    <source>
        <dbReference type="ARBA" id="ARBA00023170"/>
    </source>
</evidence>
<evidence type="ECO:0000313" key="24">
    <source>
        <dbReference type="Proteomes" id="UP001488805"/>
    </source>
</evidence>
<keyword evidence="11 18" id="KW-0547">Nucleotide-binding</keyword>
<dbReference type="InterPro" id="IPR000719">
    <property type="entry name" value="Prot_kinase_dom"/>
</dbReference>
<comment type="subcellular location">
    <subcellularLocation>
        <location evidence="3">Membrane</location>
        <topology evidence="3">Single-pass type I membrane protein</topology>
    </subcellularLocation>
</comment>
<proteinExistence type="inferred from homology"/>
<gene>
    <name evidence="23" type="ORF">VZT92_004811</name>
</gene>
<comment type="cofactor">
    <cofactor evidence="1">
        <name>Mn(2+)</name>
        <dbReference type="ChEBI" id="CHEBI:29035"/>
    </cofactor>
</comment>
<feature type="binding site" evidence="18">
    <location>
        <position position="245"/>
    </location>
    <ligand>
        <name>ATP</name>
        <dbReference type="ChEBI" id="CHEBI:30616"/>
    </ligand>
</feature>
<keyword evidence="13 18" id="KW-0067">ATP-binding</keyword>
<evidence type="ECO:0000256" key="13">
    <source>
        <dbReference type="ARBA" id="ARBA00022840"/>
    </source>
</evidence>
<feature type="region of interest" description="Disordered" evidence="19">
    <location>
        <begin position="136"/>
        <end position="158"/>
    </location>
</feature>
<keyword evidence="16 20" id="KW-0472">Membrane</keyword>
<evidence type="ECO:0000256" key="7">
    <source>
        <dbReference type="ARBA" id="ARBA00022679"/>
    </source>
</evidence>
<keyword evidence="7" id="KW-0808">Transferase</keyword>
<feature type="compositionally biased region" description="Polar residues" evidence="19">
    <location>
        <begin position="929"/>
        <end position="942"/>
    </location>
</feature>
<evidence type="ECO:0000259" key="22">
    <source>
        <dbReference type="PROSITE" id="PS50011"/>
    </source>
</evidence>
<evidence type="ECO:0000256" key="20">
    <source>
        <dbReference type="SAM" id="Phobius"/>
    </source>
</evidence>
<dbReference type="GO" id="GO:0005524">
    <property type="term" value="F:ATP binding"/>
    <property type="evidence" value="ECO:0007669"/>
    <property type="project" value="UniProtKB-UniRule"/>
</dbReference>
<evidence type="ECO:0000256" key="21">
    <source>
        <dbReference type="SAM" id="SignalP"/>
    </source>
</evidence>
<keyword evidence="17" id="KW-0675">Receptor</keyword>
<dbReference type="PANTHER" id="PTHR23255">
    <property type="entry name" value="TRANSFORMING GROWTH FACTOR-BETA RECEPTOR TYPE I AND II"/>
    <property type="match status" value="1"/>
</dbReference>
<dbReference type="EMBL" id="JBCEZU010000034">
    <property type="protein sequence ID" value="KAK9537175.1"/>
    <property type="molecule type" value="Genomic_DNA"/>
</dbReference>
<dbReference type="InterPro" id="IPR001245">
    <property type="entry name" value="Ser-Thr/Tyr_kinase_cat_dom"/>
</dbReference>
<dbReference type="InterPro" id="IPR017441">
    <property type="entry name" value="Protein_kinase_ATP_BS"/>
</dbReference>
<evidence type="ECO:0000256" key="11">
    <source>
        <dbReference type="ARBA" id="ARBA00022741"/>
    </source>
</evidence>
<dbReference type="Pfam" id="PF01064">
    <property type="entry name" value="Activin_recp"/>
    <property type="match status" value="1"/>
</dbReference>
<reference evidence="23 24" key="1">
    <citation type="journal article" date="2024" name="Genome Biol. Evol.">
        <title>Chromosome-level genome assembly of the viviparous eelpout Zoarces viviparus.</title>
        <authorList>
            <person name="Fuhrmann N."/>
            <person name="Brasseur M.V."/>
            <person name="Bakowski C.E."/>
            <person name="Podsiadlowski L."/>
            <person name="Prost S."/>
            <person name="Krehenwinkel H."/>
            <person name="Mayer C."/>
        </authorList>
    </citation>
    <scope>NUCLEOTIDE SEQUENCE [LARGE SCALE GENOMIC DNA]</scope>
    <source>
        <strain evidence="23">NO-MEL_2022_Ind0_liver</strain>
    </source>
</reference>
<keyword evidence="14" id="KW-0460">Magnesium</keyword>
<feature type="region of interest" description="Disordered" evidence="19">
    <location>
        <begin position="1102"/>
        <end position="1139"/>
    </location>
</feature>
<feature type="region of interest" description="Disordered" evidence="19">
    <location>
        <begin position="909"/>
        <end position="1039"/>
    </location>
</feature>
<accession>A0AAW1FR68</accession>
<evidence type="ECO:0000256" key="15">
    <source>
        <dbReference type="ARBA" id="ARBA00022989"/>
    </source>
</evidence>
<sequence length="1255" mass="136219">MAAVGGASLTVCLCVLLLPAVTGLQSEERQCAFTDQLQGAEPHSEPTNELRGVVRDNGTVRCIRGSRCYGLWEKRPGGEIHLVKQGCWTHTGNEQECHSDRCLVTTTPSQIQNGSYRFCCCSRDLCNANFTEAPPTADTPALRPMKSDGQDDRQTDHQPLRREETALIALVTVAIAAVIIVAWFLGYRMMKGKQKHGLSALDVMEAANTDAAVDLDDLKLLELIGRGRYGSVFRGCLNEHCVAVKLFSSSNRLNFSNERSVYRLLLQHDNIARFLTAEERTAADGRPEFLILMEFYPHGCLSRYLSVHTVDWSTCCRMTHGVTSGLAFLHTELYRGDQYKPAVAHRDVTSRNVLVRSDLSCVLADFDLSMNLTGSRPCRPGDDDTVAISEVGTVRYMAPEVLGGALNLRDCESALKQVDVYALGLLYWESFRRCSHLFTGEAVPEYQLAFQAELGNHPSFEEMQILVAREKFRPRFPEAWKENSLALRFLKETMEDCWDQDAEARLTAQCAEERMSDLTLLSTHSAVHSHRNLSQGRWPPPVGSASSYIEDLQVGVVKNLQGDVVKTTTSAAEGSEKNINFINYERQQTQARSSTHINVLTSTASTLCTIIESGVPVSSGPVCLQLTEEDLQAIKLDPNEVEKNLRESSDENLMEHSKKQFGSTEHGPAGLLYHQILQTEVNHSVLVLQGDREVLGRFDAPPPSKQQNLPQRPTSLHLLHKTKDTSRLKLGKLKSNHRQVETGVAKMNTVMVATAVEPHQVTTVANNIATRGSVESGGRVVSRSIVANGYSAGVPTLVTNGVTGGGQTNPAGPQLEEEDKMEAAVIGGEDNRMNLLNSSPDENEPLLKRQQLPAESEPLPHLHHHRHQSQTGNTVSGQGSNSNNNNNRAALGSNVKIQGLKVESKRMVASEVHQGRSIDDPKPEPHPPSQQRSESPVTVTATSDHDPTPQDRGHGSDTFPCVERARFAEPVLTPESSRSPKAHPVHSTATALVPDRRNTDSGSAPILAKAPVPIPEAPGSPASQAQDPDTSTSPSTALLLNALTLGPEVQALKPPVSDPEAPVQEAPIVNPKASVLEFQVSANPAPEPPALESQNLGTTALAEASAPEPAALQSPALDPETPGLLQTQMGKAKAKRRQRPCSLDLSSSCISSDFSLTDNDSLSASGEKIKRRVKTPYTLKKWRPSSWVVSTDTALDPDFDFNPSGSSSQTHSSSGLHGAGSIFKSNQSKSSMAVFLVGGGATATMTSEPDGVTCF</sequence>
<dbReference type="SUPFAM" id="SSF56112">
    <property type="entry name" value="Protein kinase-like (PK-like)"/>
    <property type="match status" value="1"/>
</dbReference>
<dbReference type="AlphaFoldDB" id="A0AAW1FR68"/>
<feature type="compositionally biased region" description="Basic and acidic residues" evidence="19">
    <location>
        <begin position="909"/>
        <end position="925"/>
    </location>
</feature>
<dbReference type="PROSITE" id="PS50011">
    <property type="entry name" value="PROTEIN_KINASE_DOM"/>
    <property type="match status" value="1"/>
</dbReference>
<keyword evidence="10 21" id="KW-0732">Signal</keyword>
<dbReference type="Gene3D" id="3.30.200.20">
    <property type="entry name" value="Phosphorylase Kinase, domain 1"/>
    <property type="match status" value="1"/>
</dbReference>
<evidence type="ECO:0000256" key="6">
    <source>
        <dbReference type="ARBA" id="ARBA00022527"/>
    </source>
</evidence>
<dbReference type="InterPro" id="IPR000472">
    <property type="entry name" value="Activin_recp"/>
</dbReference>
<dbReference type="PANTHER" id="PTHR23255:SF63">
    <property type="entry name" value="BONE MORPHOGENETIC PROTEIN RECEPTOR TYPE-2"/>
    <property type="match status" value="1"/>
</dbReference>
<feature type="compositionally biased region" description="Polar residues" evidence="19">
    <location>
        <begin position="1021"/>
        <end position="1038"/>
    </location>
</feature>